<feature type="region of interest" description="Disordered" evidence="1">
    <location>
        <begin position="1"/>
        <end position="122"/>
    </location>
</feature>
<gene>
    <name evidence="2" type="ORF">PCOR1329_LOCUS62547</name>
</gene>
<name>A0ABN9W204_9DINO</name>
<dbReference type="EMBL" id="CAUYUJ010017904">
    <property type="protein sequence ID" value="CAK0878953.1"/>
    <property type="molecule type" value="Genomic_DNA"/>
</dbReference>
<feature type="region of interest" description="Disordered" evidence="1">
    <location>
        <begin position="147"/>
        <end position="173"/>
    </location>
</feature>
<dbReference type="Proteomes" id="UP001189429">
    <property type="component" value="Unassembled WGS sequence"/>
</dbReference>
<evidence type="ECO:0000313" key="2">
    <source>
        <dbReference type="EMBL" id="CAK0878953.1"/>
    </source>
</evidence>
<accession>A0ABN9W204</accession>
<organism evidence="2 3">
    <name type="scientific">Prorocentrum cordatum</name>
    <dbReference type="NCBI Taxonomy" id="2364126"/>
    <lineage>
        <taxon>Eukaryota</taxon>
        <taxon>Sar</taxon>
        <taxon>Alveolata</taxon>
        <taxon>Dinophyceae</taxon>
        <taxon>Prorocentrales</taxon>
        <taxon>Prorocentraceae</taxon>
        <taxon>Prorocentrum</taxon>
    </lineage>
</organism>
<feature type="non-terminal residue" evidence="2">
    <location>
        <position position="1"/>
    </location>
</feature>
<reference evidence="2" key="1">
    <citation type="submission" date="2023-10" db="EMBL/GenBank/DDBJ databases">
        <authorList>
            <person name="Chen Y."/>
            <person name="Shah S."/>
            <person name="Dougan E. K."/>
            <person name="Thang M."/>
            <person name="Chan C."/>
        </authorList>
    </citation>
    <scope>NUCLEOTIDE SEQUENCE [LARGE SCALE GENOMIC DNA]</scope>
</reference>
<feature type="compositionally biased region" description="Low complexity" evidence="1">
    <location>
        <begin position="149"/>
        <end position="160"/>
    </location>
</feature>
<feature type="compositionally biased region" description="Low complexity" evidence="1">
    <location>
        <begin position="41"/>
        <end position="52"/>
    </location>
</feature>
<feature type="non-terminal residue" evidence="2">
    <location>
        <position position="173"/>
    </location>
</feature>
<protein>
    <submittedName>
        <fullName evidence="2">Uncharacterized protein</fullName>
    </submittedName>
</protein>
<comment type="caution">
    <text evidence="2">The sequence shown here is derived from an EMBL/GenBank/DDBJ whole genome shotgun (WGS) entry which is preliminary data.</text>
</comment>
<sequence>PRLAPLGNTFQVWDERPPERKRSHSHSGYTPHHLRIRDAAGRPGAGPRAPRGLARRGALRLRGLGGLHRRAREPGLGGPEHRGGRRGGAVAGPQGRERYEWSPCSRRTRGPEPAACAGAEAGGEGWPRHAACGALPPLQVLATTPTGRAVSAPAAAAPSALAPPPAVLPWPWQ</sequence>
<evidence type="ECO:0000256" key="1">
    <source>
        <dbReference type="SAM" id="MobiDB-lite"/>
    </source>
</evidence>
<feature type="compositionally biased region" description="Pro residues" evidence="1">
    <location>
        <begin position="161"/>
        <end position="173"/>
    </location>
</feature>
<proteinExistence type="predicted"/>
<keyword evidence="3" id="KW-1185">Reference proteome</keyword>
<evidence type="ECO:0000313" key="3">
    <source>
        <dbReference type="Proteomes" id="UP001189429"/>
    </source>
</evidence>